<evidence type="ECO:0000313" key="3">
    <source>
        <dbReference type="EMBL" id="KAF1754789.1"/>
    </source>
</evidence>
<dbReference type="GO" id="GO:0008107">
    <property type="term" value="F:galactoside 2-alpha-L-fucosyltransferase activity"/>
    <property type="evidence" value="ECO:0007669"/>
    <property type="project" value="InterPro"/>
</dbReference>
<dbReference type="AlphaFoldDB" id="A0A6A5GKC9"/>
<dbReference type="RefSeq" id="XP_003104517.2">
    <property type="nucleotide sequence ID" value="XM_003104469.2"/>
</dbReference>
<dbReference type="InterPro" id="IPR002516">
    <property type="entry name" value="Glyco_trans_11"/>
</dbReference>
<reference evidence="3 4" key="1">
    <citation type="submission" date="2019-12" db="EMBL/GenBank/DDBJ databases">
        <title>Chromosome-level assembly of the Caenorhabditis remanei genome.</title>
        <authorList>
            <person name="Teterina A.A."/>
            <person name="Willis J.H."/>
            <person name="Phillips P.C."/>
        </authorList>
    </citation>
    <scope>NUCLEOTIDE SEQUENCE [LARGE SCALE GENOMIC DNA]</scope>
    <source>
        <strain evidence="3 4">PX506</strain>
        <tissue evidence="3">Whole organism</tissue>
    </source>
</reference>
<gene>
    <name evidence="3" type="ORF">GCK72_021353</name>
</gene>
<comment type="caution">
    <text evidence="3">The sequence shown here is derived from an EMBL/GenBank/DDBJ whole genome shotgun (WGS) entry which is preliminary data.</text>
</comment>
<dbReference type="GeneID" id="9808605"/>
<dbReference type="EMBL" id="WUAV01000005">
    <property type="protein sequence ID" value="KAF1754789.1"/>
    <property type="molecule type" value="Genomic_DNA"/>
</dbReference>
<accession>A0A6A5GKC9</accession>
<protein>
    <recommendedName>
        <fullName evidence="5">L-Fucosyltransferase</fullName>
    </recommendedName>
</protein>
<dbReference type="PANTHER" id="PTHR22898:SF4">
    <property type="entry name" value="GALACTOSIDE 2-ALPHA-L-FUCOSYLTRANSFERASE-RELATED"/>
    <property type="match status" value="1"/>
</dbReference>
<keyword evidence="2" id="KW-0808">Transferase</keyword>
<sequence>MDIEPSKTMRFINPPACCEYSLPPILSCEQSQFLVVDGRFFQSYKYFSSMESTIREWLTPDDEVRQYLGTMIRQEDMERHKICVHIRRGDFVTDGQHAGTESDFTRNAIDFLYKLTSGPIFIFSNEQKWVRKEIVSQSKYQNEIRIMPTPQDQPFKDLHFSQVYCDTVLITAPSSTFGWWIGYLSKNQKNVYYRDIRDVEDSVKYQMIDDDFYPRSWRKMGMVENNGTIFLKN</sequence>
<evidence type="ECO:0000256" key="2">
    <source>
        <dbReference type="ARBA" id="ARBA00022679"/>
    </source>
</evidence>
<name>A0A6A5GKC9_CAERE</name>
<dbReference type="KEGG" id="crq:GCK72_021353"/>
<dbReference type="GO" id="GO:0005975">
    <property type="term" value="P:carbohydrate metabolic process"/>
    <property type="evidence" value="ECO:0007669"/>
    <property type="project" value="InterPro"/>
</dbReference>
<dbReference type="GO" id="GO:0016020">
    <property type="term" value="C:membrane"/>
    <property type="evidence" value="ECO:0007669"/>
    <property type="project" value="InterPro"/>
</dbReference>
<evidence type="ECO:0000256" key="1">
    <source>
        <dbReference type="ARBA" id="ARBA00022676"/>
    </source>
</evidence>
<organism evidence="3 4">
    <name type="scientific">Caenorhabditis remanei</name>
    <name type="common">Caenorhabditis vulgaris</name>
    <dbReference type="NCBI Taxonomy" id="31234"/>
    <lineage>
        <taxon>Eukaryota</taxon>
        <taxon>Metazoa</taxon>
        <taxon>Ecdysozoa</taxon>
        <taxon>Nematoda</taxon>
        <taxon>Chromadorea</taxon>
        <taxon>Rhabditida</taxon>
        <taxon>Rhabditina</taxon>
        <taxon>Rhabditomorpha</taxon>
        <taxon>Rhabditoidea</taxon>
        <taxon>Rhabditidae</taxon>
        <taxon>Peloderinae</taxon>
        <taxon>Caenorhabditis</taxon>
    </lineage>
</organism>
<evidence type="ECO:0008006" key="5">
    <source>
        <dbReference type="Google" id="ProtNLM"/>
    </source>
</evidence>
<dbReference type="InterPro" id="IPR052501">
    <property type="entry name" value="Alpha-1-2_FucT"/>
</dbReference>
<dbReference type="CTD" id="9808605"/>
<dbReference type="Pfam" id="PF01531">
    <property type="entry name" value="Glyco_transf_11"/>
    <property type="match status" value="1"/>
</dbReference>
<dbReference type="CDD" id="cd11301">
    <property type="entry name" value="Fut1_Fut2_like"/>
    <property type="match status" value="1"/>
</dbReference>
<dbReference type="PANTHER" id="PTHR22898">
    <property type="entry name" value="UNCHARACTERIZED GLYCOSOL TRANSFERASE-RELATED"/>
    <property type="match status" value="1"/>
</dbReference>
<evidence type="ECO:0000313" key="4">
    <source>
        <dbReference type="Proteomes" id="UP000483820"/>
    </source>
</evidence>
<dbReference type="Proteomes" id="UP000483820">
    <property type="component" value="Chromosome V"/>
</dbReference>
<proteinExistence type="predicted"/>
<keyword evidence="1" id="KW-0328">Glycosyltransferase</keyword>